<dbReference type="NCBIfam" id="TIGR00169">
    <property type="entry name" value="leuB"/>
    <property type="match status" value="1"/>
</dbReference>
<evidence type="ECO:0000256" key="8">
    <source>
        <dbReference type="ARBA" id="ARBA00022430"/>
    </source>
</evidence>
<comment type="caution">
    <text evidence="20">The sequence shown here is derived from an EMBL/GenBank/DDBJ whole genome shotgun (WGS) entry which is preliminary data.</text>
</comment>
<keyword evidence="9" id="KW-0028">Amino-acid biosynthesis</keyword>
<keyword evidence="10 18" id="KW-0479">Metal-binding</keyword>
<dbReference type="InterPro" id="IPR024084">
    <property type="entry name" value="IsoPropMal-DH-like_dom"/>
</dbReference>
<accession>A0A6N6VRA1</accession>
<evidence type="ECO:0000256" key="4">
    <source>
        <dbReference type="ARBA" id="ARBA00008319"/>
    </source>
</evidence>
<evidence type="ECO:0000256" key="18">
    <source>
        <dbReference type="RuleBase" id="RU004445"/>
    </source>
</evidence>
<dbReference type="OrthoDB" id="5289857at2"/>
<evidence type="ECO:0000256" key="15">
    <source>
        <dbReference type="ARBA" id="ARBA00023304"/>
    </source>
</evidence>
<comment type="cofactor">
    <cofactor evidence="2">
        <name>Mn(2+)</name>
        <dbReference type="ChEBI" id="CHEBI:29035"/>
    </cofactor>
</comment>
<dbReference type="GO" id="GO:0005829">
    <property type="term" value="C:cytosol"/>
    <property type="evidence" value="ECO:0007669"/>
    <property type="project" value="TreeGrafter"/>
</dbReference>
<dbReference type="InterPro" id="IPR004429">
    <property type="entry name" value="Isopropylmalate_DH"/>
</dbReference>
<keyword evidence="13 18" id="KW-0520">NAD</keyword>
<dbReference type="InterPro" id="IPR019818">
    <property type="entry name" value="IsoCit/isopropylmalate_DH_CS"/>
</dbReference>
<evidence type="ECO:0000259" key="19">
    <source>
        <dbReference type="SMART" id="SM01329"/>
    </source>
</evidence>
<dbReference type="SUPFAM" id="SSF53659">
    <property type="entry name" value="Isocitrate/Isopropylmalate dehydrogenase-like"/>
    <property type="match status" value="1"/>
</dbReference>
<dbReference type="Pfam" id="PF00180">
    <property type="entry name" value="Iso_dh"/>
    <property type="match status" value="1"/>
</dbReference>
<keyword evidence="12 17" id="KW-0560">Oxidoreductase</keyword>
<sequence length="359" mass="39825">MKKTISILPGDGIGPEVMEQTIRIIKKIENKFDHYFTLNHGYIGGAAFEKYGCHFPDTTLHVCKNSDAILFGSVGGPILESHSVKWKDCEKNSILALRKNFQFSSNIRPAKVYPELQDICPLKDSVIGENGIDIVIVRELLGDIYFGEHKSYIIDNIRKAHDISEYDEKQIEIVAHQSFKLAKLRKNKVTSVDKANVLDTSKLWRTILTEISKEYPDVTLEHMLVDNCAMQFFINPSQFDVLVTANLFGDILSDAAAAIPGSLGLMPSASFNVKGFALYEPSGGSAPQIAGKNIANPIAQILSFAMLLKQSFHLIEEANSIEQAVHSTLKAGYRTQDICLNKSKAITTSEITDKILSFI</sequence>
<keyword evidence="21" id="KW-1185">Reference proteome</keyword>
<evidence type="ECO:0000256" key="7">
    <source>
        <dbReference type="ARBA" id="ARBA00019276"/>
    </source>
</evidence>
<dbReference type="AlphaFoldDB" id="A0A6N6VRA1"/>
<evidence type="ECO:0000256" key="5">
    <source>
        <dbReference type="ARBA" id="ARBA00011738"/>
    </source>
</evidence>
<dbReference type="Proteomes" id="UP000437748">
    <property type="component" value="Unassembled WGS sequence"/>
</dbReference>
<evidence type="ECO:0000256" key="2">
    <source>
        <dbReference type="ARBA" id="ARBA00001936"/>
    </source>
</evidence>
<comment type="similarity">
    <text evidence="4">Belongs to the isocitrate and isopropylmalate dehydrogenases family. LeuB type 1 subfamily.</text>
</comment>
<organism evidence="20 21">
    <name type="scientific">Silvanigrella paludirubra</name>
    <dbReference type="NCBI Taxonomy" id="2499159"/>
    <lineage>
        <taxon>Bacteria</taxon>
        <taxon>Pseudomonadati</taxon>
        <taxon>Bdellovibrionota</taxon>
        <taxon>Oligoflexia</taxon>
        <taxon>Silvanigrellales</taxon>
        <taxon>Silvanigrellaceae</taxon>
        <taxon>Silvanigrella</taxon>
    </lineage>
</organism>
<protein>
    <recommendedName>
        <fullName evidence="7 16">3-isopropylmalate dehydrogenase</fullName>
        <ecNumber evidence="6 16">1.1.1.85</ecNumber>
    </recommendedName>
</protein>
<evidence type="ECO:0000256" key="1">
    <source>
        <dbReference type="ARBA" id="ARBA00000624"/>
    </source>
</evidence>
<evidence type="ECO:0000256" key="10">
    <source>
        <dbReference type="ARBA" id="ARBA00022723"/>
    </source>
</evidence>
<evidence type="ECO:0000256" key="16">
    <source>
        <dbReference type="NCBIfam" id="TIGR00169"/>
    </source>
</evidence>
<proteinExistence type="inferred from homology"/>
<keyword evidence="15 18" id="KW-0100">Branched-chain amino acid biosynthesis</keyword>
<dbReference type="EMBL" id="WFLM01000004">
    <property type="protein sequence ID" value="KAB8037930.1"/>
    <property type="molecule type" value="Genomic_DNA"/>
</dbReference>
<evidence type="ECO:0000256" key="14">
    <source>
        <dbReference type="ARBA" id="ARBA00023211"/>
    </source>
</evidence>
<dbReference type="PANTHER" id="PTHR42979:SF1">
    <property type="entry name" value="3-ISOPROPYLMALATE DEHYDROGENASE"/>
    <property type="match status" value="1"/>
</dbReference>
<dbReference type="FunFam" id="3.40.718.10:FF:000006">
    <property type="entry name" value="3-isopropylmalate dehydrogenase"/>
    <property type="match status" value="1"/>
</dbReference>
<evidence type="ECO:0000313" key="20">
    <source>
        <dbReference type="EMBL" id="KAB8037930.1"/>
    </source>
</evidence>
<evidence type="ECO:0000256" key="9">
    <source>
        <dbReference type="ARBA" id="ARBA00022605"/>
    </source>
</evidence>
<dbReference type="EC" id="1.1.1.85" evidence="6 16"/>
<evidence type="ECO:0000256" key="11">
    <source>
        <dbReference type="ARBA" id="ARBA00022842"/>
    </source>
</evidence>
<comment type="cofactor">
    <cofactor evidence="18">
        <name>Mg(2+)</name>
        <dbReference type="ChEBI" id="CHEBI:18420"/>
    </cofactor>
    <cofactor evidence="18">
        <name>Mn(2+)</name>
        <dbReference type="ChEBI" id="CHEBI:29035"/>
    </cofactor>
    <text evidence="18">Binds 1 Mg(2+) or Mn(2+) ion per subunit.</text>
</comment>
<dbReference type="GO" id="GO:0000287">
    <property type="term" value="F:magnesium ion binding"/>
    <property type="evidence" value="ECO:0007669"/>
    <property type="project" value="InterPro"/>
</dbReference>
<dbReference type="Gene3D" id="3.40.718.10">
    <property type="entry name" value="Isopropylmalate Dehydrogenase"/>
    <property type="match status" value="1"/>
</dbReference>
<dbReference type="RefSeq" id="WP_153421008.1">
    <property type="nucleotide sequence ID" value="NZ_WFLM01000004.1"/>
</dbReference>
<name>A0A6N6VRA1_9BACT</name>
<comment type="catalytic activity">
    <reaction evidence="1 18">
        <text>(2R,3S)-3-isopropylmalate + NAD(+) = 4-methyl-2-oxopentanoate + CO2 + NADH</text>
        <dbReference type="Rhea" id="RHEA:32271"/>
        <dbReference type="ChEBI" id="CHEBI:16526"/>
        <dbReference type="ChEBI" id="CHEBI:17865"/>
        <dbReference type="ChEBI" id="CHEBI:35121"/>
        <dbReference type="ChEBI" id="CHEBI:57540"/>
        <dbReference type="ChEBI" id="CHEBI:57945"/>
        <dbReference type="EC" id="1.1.1.85"/>
    </reaction>
</comment>
<feature type="domain" description="Isopropylmalate dehydrogenase-like" evidence="19">
    <location>
        <begin position="4"/>
        <end position="355"/>
    </location>
</feature>
<dbReference type="GO" id="GO:0009098">
    <property type="term" value="P:L-leucine biosynthetic process"/>
    <property type="evidence" value="ECO:0007669"/>
    <property type="project" value="UniProtKB-UniRule"/>
</dbReference>
<dbReference type="PANTHER" id="PTHR42979">
    <property type="entry name" value="3-ISOPROPYLMALATE DEHYDROGENASE"/>
    <property type="match status" value="1"/>
</dbReference>
<keyword evidence="14" id="KW-0464">Manganese</keyword>
<comment type="pathway">
    <text evidence="3 18">Amino-acid biosynthesis; L-leucine biosynthesis; L-leucine from 3-methyl-2-oxobutanoate: step 3/4.</text>
</comment>
<evidence type="ECO:0000256" key="12">
    <source>
        <dbReference type="ARBA" id="ARBA00023002"/>
    </source>
</evidence>
<evidence type="ECO:0000256" key="3">
    <source>
        <dbReference type="ARBA" id="ARBA00004762"/>
    </source>
</evidence>
<evidence type="ECO:0000256" key="13">
    <source>
        <dbReference type="ARBA" id="ARBA00023027"/>
    </source>
</evidence>
<gene>
    <name evidence="20" type="primary">leuB</name>
    <name evidence="20" type="ORF">GCL60_12215</name>
</gene>
<evidence type="ECO:0000256" key="6">
    <source>
        <dbReference type="ARBA" id="ARBA00013101"/>
    </source>
</evidence>
<comment type="subunit">
    <text evidence="5 18">Homodimer.</text>
</comment>
<reference evidence="20 21" key="1">
    <citation type="submission" date="2019-10" db="EMBL/GenBank/DDBJ databases">
        <title>New species of Slilvanegrellaceae.</title>
        <authorList>
            <person name="Pitt A."/>
            <person name="Hahn M.W."/>
        </authorList>
    </citation>
    <scope>NUCLEOTIDE SEQUENCE [LARGE SCALE GENOMIC DNA]</scope>
    <source>
        <strain evidence="20 21">SP-Ram-0.45-NSY-1</strain>
    </source>
</reference>
<dbReference type="UniPathway" id="UPA00048">
    <property type="reaction ID" value="UER00072"/>
</dbReference>
<comment type="function">
    <text evidence="18">Catalyzes the oxidation of 3-carboxy-2-hydroxy-4-methylpentanoate (3-isopropylmalate) to 3-carboxy-4-methyl-2-oxopentanoate. The product decarboxylates to 4-methyl-2 oxopentanoate.</text>
</comment>
<keyword evidence="8 18" id="KW-0432">Leucine biosynthesis</keyword>
<keyword evidence="11" id="KW-0460">Magnesium</keyword>
<evidence type="ECO:0000256" key="17">
    <source>
        <dbReference type="RuleBase" id="RU004443"/>
    </source>
</evidence>
<dbReference type="GO" id="GO:0003862">
    <property type="term" value="F:3-isopropylmalate dehydrogenase activity"/>
    <property type="evidence" value="ECO:0007669"/>
    <property type="project" value="UniProtKB-UniRule"/>
</dbReference>
<dbReference type="SMART" id="SM01329">
    <property type="entry name" value="Iso_dh"/>
    <property type="match status" value="1"/>
</dbReference>
<dbReference type="PROSITE" id="PS00470">
    <property type="entry name" value="IDH_IMDH"/>
    <property type="match status" value="1"/>
</dbReference>
<evidence type="ECO:0000313" key="21">
    <source>
        <dbReference type="Proteomes" id="UP000437748"/>
    </source>
</evidence>
<dbReference type="GO" id="GO:0051287">
    <property type="term" value="F:NAD binding"/>
    <property type="evidence" value="ECO:0007669"/>
    <property type="project" value="InterPro"/>
</dbReference>